<dbReference type="GO" id="GO:0005634">
    <property type="term" value="C:nucleus"/>
    <property type="evidence" value="ECO:0007669"/>
    <property type="project" value="UniProtKB-SubCell"/>
</dbReference>
<evidence type="ECO:0000256" key="4">
    <source>
        <dbReference type="ARBA" id="ARBA00023043"/>
    </source>
</evidence>
<evidence type="ECO:0000256" key="5">
    <source>
        <dbReference type="ARBA" id="ARBA00023242"/>
    </source>
</evidence>
<dbReference type="OrthoDB" id="412109at2759"/>
<reference evidence="7 8" key="1">
    <citation type="journal article" date="2012" name="PLoS Pathog.">
        <title>Diverse lifestyles and strategies of plant pathogenesis encoded in the genomes of eighteen Dothideomycetes fungi.</title>
        <authorList>
            <person name="Ohm R.A."/>
            <person name="Feau N."/>
            <person name="Henrissat B."/>
            <person name="Schoch C.L."/>
            <person name="Horwitz B.A."/>
            <person name="Barry K.W."/>
            <person name="Condon B.J."/>
            <person name="Copeland A.C."/>
            <person name="Dhillon B."/>
            <person name="Glaser F."/>
            <person name="Hesse C.N."/>
            <person name="Kosti I."/>
            <person name="LaButti K."/>
            <person name="Lindquist E.A."/>
            <person name="Lucas S."/>
            <person name="Salamov A.A."/>
            <person name="Bradshaw R.E."/>
            <person name="Ciuffetti L."/>
            <person name="Hamelin R.C."/>
            <person name="Kema G.H.J."/>
            <person name="Lawrence C."/>
            <person name="Scott J.A."/>
            <person name="Spatafora J.W."/>
            <person name="Turgeon B.G."/>
            <person name="de Wit P.J.G.M."/>
            <person name="Zhong S."/>
            <person name="Goodwin S.B."/>
            <person name="Grigoriev I.V."/>
        </authorList>
    </citation>
    <scope>NUCLEOTIDE SEQUENCE [LARGE SCALE GENOMIC DNA]</scope>
    <source>
        <strain evidence="7 8">CIRAD86</strain>
    </source>
</reference>
<dbReference type="PANTHER" id="PTHR15263:SF1">
    <property type="entry name" value="NF-KAPPA-B INHIBITOR-LIKE PROTEIN 1"/>
    <property type="match status" value="1"/>
</dbReference>
<dbReference type="KEGG" id="pfj:MYCFIDRAFT_5468"/>
<proteinExistence type="predicted"/>
<comment type="subcellular location">
    <subcellularLocation>
        <location evidence="1">Nucleus</location>
    </subcellularLocation>
</comment>
<keyword evidence="4" id="KW-0040">ANK repeat</keyword>
<dbReference type="GO" id="GO:0043124">
    <property type="term" value="P:negative regulation of canonical NF-kappaB signal transduction"/>
    <property type="evidence" value="ECO:0007669"/>
    <property type="project" value="InterPro"/>
</dbReference>
<evidence type="ECO:0000313" key="8">
    <source>
        <dbReference type="Proteomes" id="UP000016932"/>
    </source>
</evidence>
<evidence type="ECO:0000256" key="2">
    <source>
        <dbReference type="ARBA" id="ARBA00022553"/>
    </source>
</evidence>
<name>M3A1C0_PSEFD</name>
<dbReference type="GeneID" id="19340156"/>
<dbReference type="VEuPathDB" id="FungiDB:MYCFIDRAFT_5468"/>
<dbReference type="AlphaFoldDB" id="M3A1C0"/>
<feature type="non-terminal residue" evidence="7">
    <location>
        <position position="298"/>
    </location>
</feature>
<feature type="compositionally biased region" description="Basic residues" evidence="6">
    <location>
        <begin position="14"/>
        <end position="34"/>
    </location>
</feature>
<feature type="region of interest" description="Disordered" evidence="6">
    <location>
        <begin position="134"/>
        <end position="157"/>
    </location>
</feature>
<evidence type="ECO:0000313" key="7">
    <source>
        <dbReference type="EMBL" id="EME84964.1"/>
    </source>
</evidence>
<dbReference type="HOGENOM" id="CLU_043194_0_0_1"/>
<keyword evidence="2" id="KW-0597">Phosphoprotein</keyword>
<gene>
    <name evidence="7" type="ORF">MYCFIDRAFT_5468</name>
</gene>
<protein>
    <submittedName>
        <fullName evidence="7">Uncharacterized protein</fullName>
    </submittedName>
</protein>
<accession>M3A1C0</accession>
<sequence>KFRFKSGTSDPRDGKRRHRHRDSNRGHRKSRRAKRESEEESESAAHPFPREPVDLERAATADSTAAFRESLFDALADDEGAAYWESVYSQPIHVYSRPTVENEKGELERMNDEQYAAYVQMKMWEKKNPHIVLERERKEKQRREEEEEQSRQRQEFIRRKQRAAWERAERQNARKFAGLDDEDYEYAWKQYAAAWDALKKELLEQKGDNKSAEPSKRIPWPVLQSKPVIKANIVDFMRHVPLGRDGPSRIHIYKSERVKWHPDKVQQRFQGQVDEGTMKLVTGVFQVVDALLEEERKK</sequence>
<keyword evidence="5" id="KW-0539">Nucleus</keyword>
<dbReference type="EMBL" id="KB446557">
    <property type="protein sequence ID" value="EME84964.1"/>
    <property type="molecule type" value="Genomic_DNA"/>
</dbReference>
<feature type="region of interest" description="Disordered" evidence="6">
    <location>
        <begin position="1"/>
        <end position="55"/>
    </location>
</feature>
<evidence type="ECO:0000256" key="3">
    <source>
        <dbReference type="ARBA" id="ARBA00022737"/>
    </source>
</evidence>
<dbReference type="eggNOG" id="ENOG502RZ7A">
    <property type="taxonomic scope" value="Eukaryota"/>
</dbReference>
<dbReference type="Proteomes" id="UP000016932">
    <property type="component" value="Unassembled WGS sequence"/>
</dbReference>
<dbReference type="PANTHER" id="PTHR15263">
    <property type="entry name" value="I-KAPPA-B-LIKE PROTEIN IKBL"/>
    <property type="match status" value="1"/>
</dbReference>
<evidence type="ECO:0000256" key="1">
    <source>
        <dbReference type="ARBA" id="ARBA00004123"/>
    </source>
</evidence>
<dbReference type="InterPro" id="IPR038753">
    <property type="entry name" value="NFKBIL1"/>
</dbReference>
<keyword evidence="3" id="KW-0677">Repeat</keyword>
<evidence type="ECO:0000256" key="6">
    <source>
        <dbReference type="SAM" id="MobiDB-lite"/>
    </source>
</evidence>
<organism evidence="7 8">
    <name type="scientific">Pseudocercospora fijiensis (strain CIRAD86)</name>
    <name type="common">Black leaf streak disease fungus</name>
    <name type="synonym">Mycosphaerella fijiensis</name>
    <dbReference type="NCBI Taxonomy" id="383855"/>
    <lineage>
        <taxon>Eukaryota</taxon>
        <taxon>Fungi</taxon>
        <taxon>Dikarya</taxon>
        <taxon>Ascomycota</taxon>
        <taxon>Pezizomycotina</taxon>
        <taxon>Dothideomycetes</taxon>
        <taxon>Dothideomycetidae</taxon>
        <taxon>Mycosphaerellales</taxon>
        <taxon>Mycosphaerellaceae</taxon>
        <taxon>Pseudocercospora</taxon>
    </lineage>
</organism>
<keyword evidence="8" id="KW-1185">Reference proteome</keyword>
<feature type="non-terminal residue" evidence="7">
    <location>
        <position position="1"/>
    </location>
</feature>
<dbReference type="RefSeq" id="XP_007924174.1">
    <property type="nucleotide sequence ID" value="XM_007925983.1"/>
</dbReference>